<organism evidence="3 4">
    <name type="scientific">Sphaerisporangium dianthi</name>
    <dbReference type="NCBI Taxonomy" id="1436120"/>
    <lineage>
        <taxon>Bacteria</taxon>
        <taxon>Bacillati</taxon>
        <taxon>Actinomycetota</taxon>
        <taxon>Actinomycetes</taxon>
        <taxon>Streptosporangiales</taxon>
        <taxon>Streptosporangiaceae</taxon>
        <taxon>Sphaerisporangium</taxon>
    </lineage>
</organism>
<proteinExistence type="inferred from homology"/>
<evidence type="ECO:0000313" key="3">
    <source>
        <dbReference type="EMBL" id="MFC4529724.1"/>
    </source>
</evidence>
<keyword evidence="2" id="KW-0560">Oxidoreductase</keyword>
<dbReference type="PANTHER" id="PTHR46696:SF1">
    <property type="entry name" value="CYTOCHROME P450 YJIB-RELATED"/>
    <property type="match status" value="1"/>
</dbReference>
<dbReference type="Proteomes" id="UP001596004">
    <property type="component" value="Unassembled WGS sequence"/>
</dbReference>
<dbReference type="InterPro" id="IPR036396">
    <property type="entry name" value="Cyt_P450_sf"/>
</dbReference>
<dbReference type="InterPro" id="IPR017972">
    <property type="entry name" value="Cyt_P450_CS"/>
</dbReference>
<evidence type="ECO:0000256" key="1">
    <source>
        <dbReference type="ARBA" id="ARBA00010617"/>
    </source>
</evidence>
<sequence>MSAVDQATAGDHLERYDAAMARDPMSAFALVREWMRTDWRAFFAVLRDQRPIFVTPAFTVVTRFADVTEVLSREETFTVRAFGPRLDAALGGPFMLARDATPMNWREKGLMRVMLAPEDAAHLRVLAGRVADEALDAASRRGRVEAVGELFRHVALRVCAEYFGLPGPAPETLSRWTRAVITDGFANFHGDPAIRAESVRAGEEMMAYLRGLLAERRAAMAAGREPPPRDVFARLLRTTLAAEVALGDDRILINMAGLPLGFVESGPGAMVEAVEQIMLRPRVRAEVVGAAADPDPERFDRYVWEALRFSPFFKLLPRVCERDHVLAAGTTRRTVVPAGTLVLAAPASAMFDRDIVDEPDEFRPDRPEHHRLFFGLGHHACLGVHPAKVVICEVVRRLFLRPGLRALPSPEGAVVRDHGIFPDRYLLGLGTAAKEA</sequence>
<protein>
    <submittedName>
        <fullName evidence="3">Cytochrome P450</fullName>
    </submittedName>
</protein>
<dbReference type="RefSeq" id="WP_380836484.1">
    <property type="nucleotide sequence ID" value="NZ_JBHSFP010000002.1"/>
</dbReference>
<name>A0ABV9C9M1_9ACTN</name>
<keyword evidence="2" id="KW-0408">Iron</keyword>
<dbReference type="Pfam" id="PF00067">
    <property type="entry name" value="p450"/>
    <property type="match status" value="1"/>
</dbReference>
<keyword evidence="2" id="KW-0479">Metal-binding</keyword>
<reference evidence="4" key="1">
    <citation type="journal article" date="2019" name="Int. J. Syst. Evol. Microbiol.">
        <title>The Global Catalogue of Microorganisms (GCM) 10K type strain sequencing project: providing services to taxonomists for standard genome sequencing and annotation.</title>
        <authorList>
            <consortium name="The Broad Institute Genomics Platform"/>
            <consortium name="The Broad Institute Genome Sequencing Center for Infectious Disease"/>
            <person name="Wu L."/>
            <person name="Ma J."/>
        </authorList>
    </citation>
    <scope>NUCLEOTIDE SEQUENCE [LARGE SCALE GENOMIC DNA]</scope>
    <source>
        <strain evidence="4">CGMCC 4.7132</strain>
    </source>
</reference>
<evidence type="ECO:0000256" key="2">
    <source>
        <dbReference type="RuleBase" id="RU000461"/>
    </source>
</evidence>
<evidence type="ECO:0000313" key="4">
    <source>
        <dbReference type="Proteomes" id="UP001596004"/>
    </source>
</evidence>
<dbReference type="PROSITE" id="PS00086">
    <property type="entry name" value="CYTOCHROME_P450"/>
    <property type="match status" value="1"/>
</dbReference>
<keyword evidence="2" id="KW-0349">Heme</keyword>
<keyword evidence="4" id="KW-1185">Reference proteome</keyword>
<dbReference type="EMBL" id="JBHSFP010000002">
    <property type="protein sequence ID" value="MFC4529724.1"/>
    <property type="molecule type" value="Genomic_DNA"/>
</dbReference>
<dbReference type="InterPro" id="IPR001128">
    <property type="entry name" value="Cyt_P450"/>
</dbReference>
<dbReference type="CDD" id="cd20612">
    <property type="entry name" value="CYP_LDS-like_C"/>
    <property type="match status" value="1"/>
</dbReference>
<comment type="caution">
    <text evidence="3">The sequence shown here is derived from an EMBL/GenBank/DDBJ whole genome shotgun (WGS) entry which is preliminary data.</text>
</comment>
<dbReference type="SUPFAM" id="SSF48264">
    <property type="entry name" value="Cytochrome P450"/>
    <property type="match status" value="1"/>
</dbReference>
<gene>
    <name evidence="3" type="ORF">ACFO60_03020</name>
</gene>
<accession>A0ABV9C9M1</accession>
<keyword evidence="2" id="KW-0503">Monooxygenase</keyword>
<comment type="similarity">
    <text evidence="1 2">Belongs to the cytochrome P450 family.</text>
</comment>
<dbReference type="PANTHER" id="PTHR46696">
    <property type="entry name" value="P450, PUTATIVE (EUROFUNG)-RELATED"/>
    <property type="match status" value="1"/>
</dbReference>
<dbReference type="Gene3D" id="1.10.630.10">
    <property type="entry name" value="Cytochrome P450"/>
    <property type="match status" value="1"/>
</dbReference>